<name>A0A392U9C0_9FABA</name>
<dbReference type="Proteomes" id="UP000265520">
    <property type="component" value="Unassembled WGS sequence"/>
</dbReference>
<evidence type="ECO:0000313" key="1">
    <source>
        <dbReference type="EMBL" id="MCI68335.1"/>
    </source>
</evidence>
<feature type="non-terminal residue" evidence="1">
    <location>
        <position position="1"/>
    </location>
</feature>
<proteinExistence type="predicted"/>
<protein>
    <submittedName>
        <fullName evidence="1">Uncharacterized protein</fullName>
    </submittedName>
</protein>
<sequence length="53" mass="6261">RRVCTLLLHVPDSSPGRYRCVQGAHQGLWFRHKFPTWEVFPESLGSEFLRFSE</sequence>
<keyword evidence="2" id="KW-1185">Reference proteome</keyword>
<comment type="caution">
    <text evidence="1">The sequence shown here is derived from an EMBL/GenBank/DDBJ whole genome shotgun (WGS) entry which is preliminary data.</text>
</comment>
<reference evidence="1 2" key="1">
    <citation type="journal article" date="2018" name="Front. Plant Sci.">
        <title>Red Clover (Trifolium pratense) and Zigzag Clover (T. medium) - A Picture of Genomic Similarities and Differences.</title>
        <authorList>
            <person name="Dluhosova J."/>
            <person name="Istvanek J."/>
            <person name="Nedelnik J."/>
            <person name="Repkova J."/>
        </authorList>
    </citation>
    <scope>NUCLEOTIDE SEQUENCE [LARGE SCALE GENOMIC DNA]</scope>
    <source>
        <strain evidence="2">cv. 10/8</strain>
        <tissue evidence="1">Leaf</tissue>
    </source>
</reference>
<accession>A0A392U9C0</accession>
<evidence type="ECO:0000313" key="2">
    <source>
        <dbReference type="Proteomes" id="UP000265520"/>
    </source>
</evidence>
<dbReference type="AlphaFoldDB" id="A0A392U9C0"/>
<dbReference type="EMBL" id="LXQA010734780">
    <property type="protein sequence ID" value="MCI68335.1"/>
    <property type="molecule type" value="Genomic_DNA"/>
</dbReference>
<organism evidence="1 2">
    <name type="scientific">Trifolium medium</name>
    <dbReference type="NCBI Taxonomy" id="97028"/>
    <lineage>
        <taxon>Eukaryota</taxon>
        <taxon>Viridiplantae</taxon>
        <taxon>Streptophyta</taxon>
        <taxon>Embryophyta</taxon>
        <taxon>Tracheophyta</taxon>
        <taxon>Spermatophyta</taxon>
        <taxon>Magnoliopsida</taxon>
        <taxon>eudicotyledons</taxon>
        <taxon>Gunneridae</taxon>
        <taxon>Pentapetalae</taxon>
        <taxon>rosids</taxon>
        <taxon>fabids</taxon>
        <taxon>Fabales</taxon>
        <taxon>Fabaceae</taxon>
        <taxon>Papilionoideae</taxon>
        <taxon>50 kb inversion clade</taxon>
        <taxon>NPAAA clade</taxon>
        <taxon>Hologalegina</taxon>
        <taxon>IRL clade</taxon>
        <taxon>Trifolieae</taxon>
        <taxon>Trifolium</taxon>
    </lineage>
</organism>